<dbReference type="Pfam" id="PF07007">
    <property type="entry name" value="LprI"/>
    <property type="match status" value="1"/>
</dbReference>
<feature type="signal peptide" evidence="1">
    <location>
        <begin position="1"/>
        <end position="19"/>
    </location>
</feature>
<feature type="domain" description="Lysozyme inhibitor LprI-like N-terminal" evidence="2">
    <location>
        <begin position="53"/>
        <end position="156"/>
    </location>
</feature>
<dbReference type="RefSeq" id="WP_085629604.1">
    <property type="nucleotide sequence ID" value="NZ_JAFBWU010000008.1"/>
</dbReference>
<dbReference type="Proteomes" id="UP000809440">
    <property type="component" value="Unassembled WGS sequence"/>
</dbReference>
<evidence type="ECO:0000313" key="3">
    <source>
        <dbReference type="EMBL" id="MBM2413333.1"/>
    </source>
</evidence>
<evidence type="ECO:0000313" key="4">
    <source>
        <dbReference type="EMBL" id="MBM2418002.1"/>
    </source>
</evidence>
<dbReference type="OrthoDB" id="7340239at2"/>
<comment type="caution">
    <text evidence="3">The sequence shown here is derived from an EMBL/GenBank/DDBJ whole genome shotgun (WGS) entry which is preliminary data.</text>
</comment>
<evidence type="ECO:0000313" key="6">
    <source>
        <dbReference type="Proteomes" id="UP000809440"/>
    </source>
</evidence>
<keyword evidence="6" id="KW-1185">Reference proteome</keyword>
<dbReference type="Gene3D" id="1.20.1270.180">
    <property type="match status" value="1"/>
</dbReference>
<feature type="chain" id="PRO_5040238781" evidence="1">
    <location>
        <begin position="20"/>
        <end position="162"/>
    </location>
</feature>
<dbReference type="InterPro" id="IPR009739">
    <property type="entry name" value="LprI-like_N"/>
</dbReference>
<name>A0A9Q2P503_9RHOB</name>
<evidence type="ECO:0000259" key="2">
    <source>
        <dbReference type="Pfam" id="PF07007"/>
    </source>
</evidence>
<keyword evidence="1" id="KW-0732">Signal</keyword>
<evidence type="ECO:0000256" key="1">
    <source>
        <dbReference type="SAM" id="SignalP"/>
    </source>
</evidence>
<gene>
    <name evidence="3" type="ORF">JQX41_13540</name>
    <name evidence="4" type="ORF">JQX48_13550</name>
</gene>
<proteinExistence type="predicted"/>
<protein>
    <submittedName>
        <fullName evidence="3">DUF1311 domain-containing protein</fullName>
    </submittedName>
</protein>
<dbReference type="PANTHER" id="PTHR39176:SF1">
    <property type="entry name" value="PERIPLASMIC PROTEIN"/>
    <property type="match status" value="1"/>
</dbReference>
<evidence type="ECO:0000313" key="5">
    <source>
        <dbReference type="Proteomes" id="UP000755667"/>
    </source>
</evidence>
<accession>A0A9Q2P503</accession>
<dbReference type="PANTHER" id="PTHR39176">
    <property type="entry name" value="PERIPLASMIC PROTEIN-RELATED"/>
    <property type="match status" value="1"/>
</dbReference>
<dbReference type="EMBL" id="JAFBXF010000008">
    <property type="protein sequence ID" value="MBM2418002.1"/>
    <property type="molecule type" value="Genomic_DNA"/>
</dbReference>
<sequence>MKRGLMMAALLCVPQVGTAQEFTIDQQIVRDCFENTEIGALYPFCLGEASGQCQEQPGGSTTIGISECIQAETAMWDVLLNEEYKWTQMANETADEQGLSQVLDRSDALRDAQRAWIVFRDADCAARYAMWQDGTIRTIVGANCHLTMTAQRAIELRDMRGQ</sequence>
<dbReference type="AlphaFoldDB" id="A0A9Q2P503"/>
<dbReference type="GeneID" id="62641224"/>
<organism evidence="3 5">
    <name type="scientific">Marivita cryptomonadis</name>
    <dbReference type="NCBI Taxonomy" id="505252"/>
    <lineage>
        <taxon>Bacteria</taxon>
        <taxon>Pseudomonadati</taxon>
        <taxon>Pseudomonadota</taxon>
        <taxon>Alphaproteobacteria</taxon>
        <taxon>Rhodobacterales</taxon>
        <taxon>Roseobacteraceae</taxon>
        <taxon>Marivita</taxon>
    </lineage>
</organism>
<dbReference type="Proteomes" id="UP000755667">
    <property type="component" value="Unassembled WGS sequence"/>
</dbReference>
<dbReference type="EMBL" id="JAFBXE010000008">
    <property type="protein sequence ID" value="MBM2413333.1"/>
    <property type="molecule type" value="Genomic_DNA"/>
</dbReference>
<reference evidence="3 6" key="1">
    <citation type="submission" date="2021-01" db="EMBL/GenBank/DDBJ databases">
        <title>Diatom-associated Roseobacters Show Island Model of Population Structure.</title>
        <authorList>
            <person name="Qu L."/>
            <person name="Feng X."/>
            <person name="Chen Y."/>
            <person name="Li L."/>
            <person name="Wang X."/>
            <person name="Hu Z."/>
            <person name="Wang H."/>
            <person name="Luo H."/>
        </authorList>
    </citation>
    <scope>NUCLEOTIDE SEQUENCE</scope>
    <source>
        <strain evidence="4 6">CC28-63</strain>
        <strain evidence="3">CC28-69</strain>
    </source>
</reference>